<dbReference type="PROSITE" id="PS51898">
    <property type="entry name" value="TYR_RECOMBINASE"/>
    <property type="match status" value="1"/>
</dbReference>
<accession>A0A317ZF20</accession>
<dbReference type="SUPFAM" id="SSF56349">
    <property type="entry name" value="DNA breaking-rejoining enzymes"/>
    <property type="match status" value="1"/>
</dbReference>
<keyword evidence="6" id="KW-1185">Reference proteome</keyword>
<dbReference type="PANTHER" id="PTHR30629:SF2">
    <property type="entry name" value="PROPHAGE INTEGRASE INTS-RELATED"/>
    <property type="match status" value="1"/>
</dbReference>
<gene>
    <name evidence="5" type="ORF">DDZ13_08195</name>
</gene>
<comment type="similarity">
    <text evidence="1">Belongs to the 'phage' integrase family.</text>
</comment>
<protein>
    <recommendedName>
        <fullName evidence="4">Tyr recombinase domain-containing protein</fullName>
    </recommendedName>
</protein>
<dbReference type="EMBL" id="QHJQ01000005">
    <property type="protein sequence ID" value="PXA04016.1"/>
    <property type="molecule type" value="Genomic_DNA"/>
</dbReference>
<dbReference type="InterPro" id="IPR011010">
    <property type="entry name" value="DNA_brk_join_enz"/>
</dbReference>
<dbReference type="AlphaFoldDB" id="A0A317ZF20"/>
<evidence type="ECO:0000313" key="6">
    <source>
        <dbReference type="Proteomes" id="UP000247099"/>
    </source>
</evidence>
<dbReference type="RefSeq" id="WP_110130963.1">
    <property type="nucleotide sequence ID" value="NZ_QHJQ01000005.1"/>
</dbReference>
<dbReference type="OrthoDB" id="185554at2"/>
<reference evidence="5 6" key="1">
    <citation type="submission" date="2018-05" db="EMBL/GenBank/DDBJ databases">
        <title>Coraliomargarita sinensis sp. nov., isolated from a marine solar saltern.</title>
        <authorList>
            <person name="Zhou L.Y."/>
        </authorList>
    </citation>
    <scope>NUCLEOTIDE SEQUENCE [LARGE SCALE GENOMIC DNA]</scope>
    <source>
        <strain evidence="5 6">WN38</strain>
    </source>
</reference>
<dbReference type="InterPro" id="IPR013762">
    <property type="entry name" value="Integrase-like_cat_sf"/>
</dbReference>
<feature type="domain" description="Tyr recombinase" evidence="4">
    <location>
        <begin position="201"/>
        <end position="398"/>
    </location>
</feature>
<dbReference type="InParanoid" id="A0A317ZF20"/>
<organism evidence="5 6">
    <name type="scientific">Coraliomargarita sinensis</name>
    <dbReference type="NCBI Taxonomy" id="2174842"/>
    <lineage>
        <taxon>Bacteria</taxon>
        <taxon>Pseudomonadati</taxon>
        <taxon>Verrucomicrobiota</taxon>
        <taxon>Opitutia</taxon>
        <taxon>Puniceicoccales</taxon>
        <taxon>Coraliomargaritaceae</taxon>
        <taxon>Coraliomargarita</taxon>
    </lineage>
</organism>
<dbReference type="GO" id="GO:0015074">
    <property type="term" value="P:DNA integration"/>
    <property type="evidence" value="ECO:0007669"/>
    <property type="project" value="UniProtKB-KW"/>
</dbReference>
<dbReference type="InterPro" id="IPR050808">
    <property type="entry name" value="Phage_Integrase"/>
</dbReference>
<comment type="caution">
    <text evidence="5">The sequence shown here is derived from an EMBL/GenBank/DDBJ whole genome shotgun (WGS) entry which is preliminary data.</text>
</comment>
<name>A0A317ZF20_9BACT</name>
<evidence type="ECO:0000256" key="1">
    <source>
        <dbReference type="ARBA" id="ARBA00008857"/>
    </source>
</evidence>
<dbReference type="GO" id="GO:0003677">
    <property type="term" value="F:DNA binding"/>
    <property type="evidence" value="ECO:0007669"/>
    <property type="project" value="InterPro"/>
</dbReference>
<evidence type="ECO:0000313" key="5">
    <source>
        <dbReference type="EMBL" id="PXA04016.1"/>
    </source>
</evidence>
<evidence type="ECO:0000256" key="2">
    <source>
        <dbReference type="ARBA" id="ARBA00022908"/>
    </source>
</evidence>
<evidence type="ECO:0000259" key="4">
    <source>
        <dbReference type="PROSITE" id="PS51898"/>
    </source>
</evidence>
<keyword evidence="2" id="KW-0229">DNA integration</keyword>
<dbReference type="GO" id="GO:0006310">
    <property type="term" value="P:DNA recombination"/>
    <property type="evidence" value="ECO:0007669"/>
    <property type="project" value="UniProtKB-KW"/>
</dbReference>
<dbReference type="InterPro" id="IPR002104">
    <property type="entry name" value="Integrase_catalytic"/>
</dbReference>
<dbReference type="PANTHER" id="PTHR30629">
    <property type="entry name" value="PROPHAGE INTEGRASE"/>
    <property type="match status" value="1"/>
</dbReference>
<dbReference type="Gene3D" id="1.10.443.10">
    <property type="entry name" value="Intergrase catalytic core"/>
    <property type="match status" value="1"/>
</dbReference>
<keyword evidence="3" id="KW-0233">DNA recombination</keyword>
<proteinExistence type="inferred from homology"/>
<dbReference type="Pfam" id="PF00589">
    <property type="entry name" value="Phage_integrase"/>
    <property type="match status" value="1"/>
</dbReference>
<dbReference type="Proteomes" id="UP000247099">
    <property type="component" value="Unassembled WGS sequence"/>
</dbReference>
<evidence type="ECO:0000256" key="3">
    <source>
        <dbReference type="ARBA" id="ARBA00023172"/>
    </source>
</evidence>
<sequence>MSLELRKNSKRFYARLTVNGKRKAFPLNTHYRGKPPDGLRLKNEGDAEFERSRGEALAEEKALQKEFQEGKSERQLREKVYEAMTGNEFKPVDLKDLFKIAKNFPRTKPWSPKYAEQIENRCQLFLEFLNKRHVNISYAHEVTRNMVEGFLAFYLTKTNCSAKTLDDVRVGLQGLWTVLEKKELQNGNPFRGIPKKYHITTTKEIFTPKQIEQILHEAEKDPELYQITVTSISTGMRLGDCCTLKWASVNMKKRIIFVPAVGKTQKPVAIPFFGQLEEVLKNAEEARVDEEYVFPLVRRLYARESQYFSKSFSQLLLRIGFTDDENPETSIRLTGESGGSRRRPVRSFHGLKTTWMTMALRGGVSLEDIKKICGNVDTQVILKHYFQSDAERIRSELKTAMPEALSGVASTGSEPVSTIHLLNLLDQMSADNWEFISKRMREELLKTKGNDVDTSNNDVSTTQ</sequence>